<dbReference type="SMART" id="SM00283">
    <property type="entry name" value="MA"/>
    <property type="match status" value="1"/>
</dbReference>
<evidence type="ECO:0000313" key="9">
    <source>
        <dbReference type="Proteomes" id="UP000189475"/>
    </source>
</evidence>
<comment type="subcellular location">
    <subcellularLocation>
        <location evidence="1">Cell inner membrane</location>
    </subcellularLocation>
</comment>
<feature type="domain" description="HAMP" evidence="7">
    <location>
        <begin position="347"/>
        <end position="402"/>
    </location>
</feature>
<dbReference type="SUPFAM" id="SSF58104">
    <property type="entry name" value="Methyl-accepting chemotaxis protein (MCP) signaling domain"/>
    <property type="match status" value="1"/>
</dbReference>
<dbReference type="Pfam" id="PF00015">
    <property type="entry name" value="MCPsignal"/>
    <property type="match status" value="1"/>
</dbReference>
<keyword evidence="5" id="KW-0472">Membrane</keyword>
<dbReference type="Pfam" id="PF00672">
    <property type="entry name" value="HAMP"/>
    <property type="match status" value="1"/>
</dbReference>
<feature type="transmembrane region" description="Helical" evidence="5">
    <location>
        <begin position="323"/>
        <end position="347"/>
    </location>
</feature>
<dbReference type="CDD" id="cd11386">
    <property type="entry name" value="MCP_signal"/>
    <property type="match status" value="1"/>
</dbReference>
<dbReference type="FunFam" id="1.10.287.950:FF:000001">
    <property type="entry name" value="Methyl-accepting chemotaxis sensory transducer"/>
    <property type="match status" value="1"/>
</dbReference>
<name>A0A1R4B5E5_9VIBR</name>
<keyword evidence="5" id="KW-1133">Transmembrane helix</keyword>
<dbReference type="SMART" id="SM00304">
    <property type="entry name" value="HAMP"/>
    <property type="match status" value="2"/>
</dbReference>
<dbReference type="InterPro" id="IPR029151">
    <property type="entry name" value="Sensor-like_sf"/>
</dbReference>
<dbReference type="PANTHER" id="PTHR32089">
    <property type="entry name" value="METHYL-ACCEPTING CHEMOTAXIS PROTEIN MCPB"/>
    <property type="match status" value="1"/>
</dbReference>
<dbReference type="InterPro" id="IPR033462">
    <property type="entry name" value="Cache_3-Cache_2"/>
</dbReference>
<dbReference type="PROSITE" id="PS50111">
    <property type="entry name" value="CHEMOTAXIS_TRANSDUC_2"/>
    <property type="match status" value="1"/>
</dbReference>
<evidence type="ECO:0000256" key="2">
    <source>
        <dbReference type="ARBA" id="ARBA00023224"/>
    </source>
</evidence>
<proteinExistence type="inferred from homology"/>
<evidence type="ECO:0000313" key="8">
    <source>
        <dbReference type="EMBL" id="SJL84116.1"/>
    </source>
</evidence>
<dbReference type="OrthoDB" id="9763018at2"/>
<reference evidence="8 9" key="1">
    <citation type="submission" date="2017-02" db="EMBL/GenBank/DDBJ databases">
        <authorList>
            <person name="Peterson S.W."/>
        </authorList>
    </citation>
    <scope>NUCLEOTIDE SEQUENCE [LARGE SCALE GENOMIC DNA]</scope>
    <source>
        <strain evidence="8 9">CECT 9027</strain>
    </source>
</reference>
<keyword evidence="2 4" id="KW-0807">Transducer</keyword>
<evidence type="ECO:0000259" key="6">
    <source>
        <dbReference type="PROSITE" id="PS50111"/>
    </source>
</evidence>
<evidence type="ECO:0000256" key="4">
    <source>
        <dbReference type="PROSITE-ProRule" id="PRU00284"/>
    </source>
</evidence>
<accession>A0A1R4B5E5</accession>
<dbReference type="PANTHER" id="PTHR32089:SF74">
    <property type="entry name" value="METHYL-ACCEPTING CHEMOTAXIS PROTEIN AER"/>
    <property type="match status" value="1"/>
</dbReference>
<dbReference type="Pfam" id="PF17201">
    <property type="entry name" value="Cache_3-Cache_2"/>
    <property type="match status" value="1"/>
</dbReference>
<evidence type="ECO:0000259" key="7">
    <source>
        <dbReference type="PROSITE" id="PS50885"/>
    </source>
</evidence>
<dbReference type="PROSITE" id="PS50007">
    <property type="entry name" value="PIPLC_X_DOMAIN"/>
    <property type="match status" value="1"/>
</dbReference>
<feature type="transmembrane region" description="Helical" evidence="5">
    <location>
        <begin position="12"/>
        <end position="34"/>
    </location>
</feature>
<dbReference type="GO" id="GO:0007165">
    <property type="term" value="P:signal transduction"/>
    <property type="evidence" value="ECO:0007669"/>
    <property type="project" value="UniProtKB-KW"/>
</dbReference>
<dbReference type="SUPFAM" id="SSF103190">
    <property type="entry name" value="Sensory domain-like"/>
    <property type="match status" value="1"/>
</dbReference>
<dbReference type="GO" id="GO:0005886">
    <property type="term" value="C:plasma membrane"/>
    <property type="evidence" value="ECO:0007669"/>
    <property type="project" value="UniProtKB-SubCell"/>
</dbReference>
<dbReference type="AlphaFoldDB" id="A0A1R4B5E5"/>
<comment type="similarity">
    <text evidence="3">Belongs to the methyl-accepting chemotaxis (MCP) protein family.</text>
</comment>
<protein>
    <submittedName>
        <fullName evidence="8">Methyl-accepting chemotaxis protein PctB</fullName>
    </submittedName>
</protein>
<gene>
    <name evidence="8" type="primary">pctB_4</name>
    <name evidence="8" type="ORF">VPAL9027_02097</name>
</gene>
<dbReference type="EMBL" id="FUFT01000005">
    <property type="protein sequence ID" value="SJL84116.1"/>
    <property type="molecule type" value="Genomic_DNA"/>
</dbReference>
<dbReference type="Proteomes" id="UP000189475">
    <property type="component" value="Unassembled WGS sequence"/>
</dbReference>
<keyword evidence="5" id="KW-0812">Transmembrane</keyword>
<evidence type="ECO:0000256" key="5">
    <source>
        <dbReference type="SAM" id="Phobius"/>
    </source>
</evidence>
<dbReference type="STRING" id="1918946.VPAL9027_02097"/>
<dbReference type="GO" id="GO:0006935">
    <property type="term" value="P:chemotaxis"/>
    <property type="evidence" value="ECO:0007669"/>
    <property type="project" value="InterPro"/>
</dbReference>
<dbReference type="Gene3D" id="1.10.287.950">
    <property type="entry name" value="Methyl-accepting chemotaxis protein"/>
    <property type="match status" value="1"/>
</dbReference>
<dbReference type="InterPro" id="IPR004090">
    <property type="entry name" value="Chemotax_Me-accpt_rcpt"/>
</dbReference>
<dbReference type="InterPro" id="IPR004089">
    <property type="entry name" value="MCPsignal_dom"/>
</dbReference>
<feature type="domain" description="Methyl-accepting transducer" evidence="6">
    <location>
        <begin position="407"/>
        <end position="643"/>
    </location>
</feature>
<organism evidence="8 9">
    <name type="scientific">Vibrio palustris</name>
    <dbReference type="NCBI Taxonomy" id="1918946"/>
    <lineage>
        <taxon>Bacteria</taxon>
        <taxon>Pseudomonadati</taxon>
        <taxon>Pseudomonadota</taxon>
        <taxon>Gammaproteobacteria</taxon>
        <taxon>Vibrionales</taxon>
        <taxon>Vibrionaceae</taxon>
        <taxon>Vibrio</taxon>
    </lineage>
</organism>
<keyword evidence="9" id="KW-1185">Reference proteome</keyword>
<dbReference type="PROSITE" id="PS50885">
    <property type="entry name" value="HAMP"/>
    <property type="match status" value="1"/>
</dbReference>
<dbReference type="InterPro" id="IPR003660">
    <property type="entry name" value="HAMP_dom"/>
</dbReference>
<dbReference type="RefSeq" id="WP_077314509.1">
    <property type="nucleotide sequence ID" value="NZ_AP024888.1"/>
</dbReference>
<evidence type="ECO:0000256" key="1">
    <source>
        <dbReference type="ARBA" id="ARBA00004533"/>
    </source>
</evidence>
<evidence type="ECO:0000256" key="3">
    <source>
        <dbReference type="ARBA" id="ARBA00029447"/>
    </source>
</evidence>
<dbReference type="GO" id="GO:0004888">
    <property type="term" value="F:transmembrane signaling receptor activity"/>
    <property type="evidence" value="ECO:0007669"/>
    <property type="project" value="InterPro"/>
</dbReference>
<sequence length="678" mass="74342">MYRFYRTQSVGFQLRLIISLCLLCAFSAIATWVYQDADELLLKSVLREQQSRIEALAESLSGQFDAYLTTSKKLESTFQNGYLHGLSSKQVRVSFHGHNVYDLSIDEHSLIGNYTLVDRFTRDTGAIATVFAPVGQDWLRVSTSLKNQNGQRAVGTLLGTDHPAYNKLMSGQSYYAAVSLFGQKYITYYAPMRNSQGQTTAIICIGLPIDTVAQSIFTSLNNIKWGKTGYTLVVDGSAHNLGHYLSAPASARSDTPIQEYIDSDNHTPFANIFSQSNGTVVFPYQHGEQSGEKYLVYAEVKGWNWKLLGGTFISEITEDSNTLLTHIFIVSLVVGLLTLCLISWFIVKLTRPLTRVSGYMEQLKSGYISLDIHAQDEGTKNEVARLHNNVTAMATRLRELVEDIKHTSSEVNNNADNVEADASENLKHSHAQQAQVEQMVAAIEEMATSAQEVASQVESIAENVRQADINAQSGSQVVDSVHSDITELNEQLRQSSQAIEQVSLDSQSIQTVTTMIDGIAEQTNLLALNAAIEAARAGEQGRGFAVVADEVRTLASRTQESVKNVVSIIETLNTSTHRAVALMHSSQESATRVLASAEQAGDALSLITTQVNDITQQADTIAATAEEQANVSQEIAVNASEISDLNRTTHAISEQTTERAKILAGQAAHLNEKMDYFH</sequence>
<dbReference type="PRINTS" id="PR00260">
    <property type="entry name" value="CHEMTRNSDUCR"/>
</dbReference>
<dbReference type="Gene3D" id="3.30.450.20">
    <property type="entry name" value="PAS domain"/>
    <property type="match status" value="1"/>
</dbReference>